<dbReference type="Proteomes" id="UP000377595">
    <property type="component" value="Unassembled WGS sequence"/>
</dbReference>
<comment type="caution">
    <text evidence="2">The sequence shown here is derived from an EMBL/GenBank/DDBJ whole genome shotgun (WGS) entry which is preliminary data.</text>
</comment>
<gene>
    <name evidence="2" type="ORF">Aple_073130</name>
</gene>
<reference evidence="2 3" key="1">
    <citation type="submission" date="2019-10" db="EMBL/GenBank/DDBJ databases">
        <title>Whole genome shotgun sequence of Acrocarpospora pleiomorpha NBRC 16267.</title>
        <authorList>
            <person name="Ichikawa N."/>
            <person name="Kimura A."/>
            <person name="Kitahashi Y."/>
            <person name="Komaki H."/>
            <person name="Oguchi A."/>
        </authorList>
    </citation>
    <scope>NUCLEOTIDE SEQUENCE [LARGE SCALE GENOMIC DNA]</scope>
    <source>
        <strain evidence="2 3">NBRC 16267</strain>
    </source>
</reference>
<proteinExistence type="predicted"/>
<feature type="compositionally biased region" description="Polar residues" evidence="1">
    <location>
        <begin position="101"/>
        <end position="119"/>
    </location>
</feature>
<evidence type="ECO:0000313" key="3">
    <source>
        <dbReference type="Proteomes" id="UP000377595"/>
    </source>
</evidence>
<keyword evidence="3" id="KW-1185">Reference proteome</keyword>
<dbReference type="AlphaFoldDB" id="A0A5M3XSZ4"/>
<organism evidence="2 3">
    <name type="scientific">Acrocarpospora pleiomorpha</name>
    <dbReference type="NCBI Taxonomy" id="90975"/>
    <lineage>
        <taxon>Bacteria</taxon>
        <taxon>Bacillati</taxon>
        <taxon>Actinomycetota</taxon>
        <taxon>Actinomycetes</taxon>
        <taxon>Streptosporangiales</taxon>
        <taxon>Streptosporangiaceae</taxon>
        <taxon>Acrocarpospora</taxon>
    </lineage>
</organism>
<evidence type="ECO:0000256" key="1">
    <source>
        <dbReference type="SAM" id="MobiDB-lite"/>
    </source>
</evidence>
<sequence>MRVDQGASHGAQIGTAQLSFSAWDAQTPLLIGAAMAGSVDGVRVYQRPLISIGVADLVTQPEAVQEAASSIEAAFRVFPWSLGGSDLVREALSDHGGAQTVPMSSQRATARDFASTSRPQIGRNRRSNGVKGGGAPGIRTLNLRIKSW</sequence>
<accession>A0A5M3XSZ4</accession>
<dbReference type="EMBL" id="BLAF01000051">
    <property type="protein sequence ID" value="GES24414.1"/>
    <property type="molecule type" value="Genomic_DNA"/>
</dbReference>
<protein>
    <submittedName>
        <fullName evidence="2">Uncharacterized protein</fullName>
    </submittedName>
</protein>
<feature type="region of interest" description="Disordered" evidence="1">
    <location>
        <begin position="97"/>
        <end position="135"/>
    </location>
</feature>
<name>A0A5M3XSZ4_9ACTN</name>
<evidence type="ECO:0000313" key="2">
    <source>
        <dbReference type="EMBL" id="GES24414.1"/>
    </source>
</evidence>